<dbReference type="PROSITE" id="PS50943">
    <property type="entry name" value="HTH_CROC1"/>
    <property type="match status" value="1"/>
</dbReference>
<feature type="domain" description="HTH cro/C1-type" evidence="2">
    <location>
        <begin position="21"/>
        <end position="75"/>
    </location>
</feature>
<sequence>MSGNRYRGPVDRARRAVAANLRTIRTARGLTVAALADASGMGKATLSRIEAGQANPTLETLYALADALQVSWGTLVAEPPARTVHTTADDVPVLAGPVEARLLTQITGVPLLEGLEVRFPAGSRRESGAHPRGVVEHLFLISGRLRAGPLDAPEDLDSGDVLRFAADVPHVYEALDGEAARAVLLMTYPVISTGDRGSRAVQDI</sequence>
<dbReference type="AlphaFoldDB" id="A0A543DQN3"/>
<protein>
    <submittedName>
        <fullName evidence="3">XRE family transcriptional regulator</fullName>
    </submittedName>
</protein>
<dbReference type="GO" id="GO:0005829">
    <property type="term" value="C:cytosol"/>
    <property type="evidence" value="ECO:0007669"/>
    <property type="project" value="TreeGrafter"/>
</dbReference>
<evidence type="ECO:0000313" key="4">
    <source>
        <dbReference type="Proteomes" id="UP000315677"/>
    </source>
</evidence>
<dbReference type="GO" id="GO:0003677">
    <property type="term" value="F:DNA binding"/>
    <property type="evidence" value="ECO:0007669"/>
    <property type="project" value="UniProtKB-KW"/>
</dbReference>
<dbReference type="InterPro" id="IPR001387">
    <property type="entry name" value="Cro/C1-type_HTH"/>
</dbReference>
<dbReference type="CDD" id="cd00093">
    <property type="entry name" value="HTH_XRE"/>
    <property type="match status" value="1"/>
</dbReference>
<dbReference type="CDD" id="cd02209">
    <property type="entry name" value="cupin_XRE_C"/>
    <property type="match status" value="1"/>
</dbReference>
<dbReference type="PANTHER" id="PTHR46797:SF1">
    <property type="entry name" value="METHYLPHOSPHONATE SYNTHASE"/>
    <property type="match status" value="1"/>
</dbReference>
<organism evidence="3 4">
    <name type="scientific">Pseudonocardia kunmingensis</name>
    <dbReference type="NCBI Taxonomy" id="630975"/>
    <lineage>
        <taxon>Bacteria</taxon>
        <taxon>Bacillati</taxon>
        <taxon>Actinomycetota</taxon>
        <taxon>Actinomycetes</taxon>
        <taxon>Pseudonocardiales</taxon>
        <taxon>Pseudonocardiaceae</taxon>
        <taxon>Pseudonocardia</taxon>
    </lineage>
</organism>
<dbReference type="InterPro" id="IPR010982">
    <property type="entry name" value="Lambda_DNA-bd_dom_sf"/>
</dbReference>
<dbReference type="InterPro" id="IPR050807">
    <property type="entry name" value="TransReg_Diox_bact_type"/>
</dbReference>
<reference evidence="3 4" key="1">
    <citation type="submission" date="2019-06" db="EMBL/GenBank/DDBJ databases">
        <title>Sequencing the genomes of 1000 actinobacteria strains.</title>
        <authorList>
            <person name="Klenk H.-P."/>
        </authorList>
    </citation>
    <scope>NUCLEOTIDE SEQUENCE [LARGE SCALE GENOMIC DNA]</scope>
    <source>
        <strain evidence="3 4">DSM 45301</strain>
    </source>
</reference>
<dbReference type="InterPro" id="IPR011051">
    <property type="entry name" value="RmlC_Cupin_sf"/>
</dbReference>
<dbReference type="EMBL" id="VFPA01000002">
    <property type="protein sequence ID" value="TQM11641.1"/>
    <property type="molecule type" value="Genomic_DNA"/>
</dbReference>
<proteinExistence type="predicted"/>
<dbReference type="InterPro" id="IPR014710">
    <property type="entry name" value="RmlC-like_jellyroll"/>
</dbReference>
<evidence type="ECO:0000313" key="3">
    <source>
        <dbReference type="EMBL" id="TQM11641.1"/>
    </source>
</evidence>
<keyword evidence="1" id="KW-0238">DNA-binding</keyword>
<dbReference type="Proteomes" id="UP000315677">
    <property type="component" value="Unassembled WGS sequence"/>
</dbReference>
<dbReference type="SUPFAM" id="SSF47413">
    <property type="entry name" value="lambda repressor-like DNA-binding domains"/>
    <property type="match status" value="1"/>
</dbReference>
<dbReference type="SMART" id="SM00530">
    <property type="entry name" value="HTH_XRE"/>
    <property type="match status" value="1"/>
</dbReference>
<accession>A0A543DQN3</accession>
<dbReference type="Gene3D" id="2.60.120.10">
    <property type="entry name" value="Jelly Rolls"/>
    <property type="match status" value="1"/>
</dbReference>
<dbReference type="PANTHER" id="PTHR46797">
    <property type="entry name" value="HTH-TYPE TRANSCRIPTIONAL REGULATOR"/>
    <property type="match status" value="1"/>
</dbReference>
<dbReference type="SUPFAM" id="SSF51182">
    <property type="entry name" value="RmlC-like cupins"/>
    <property type="match status" value="1"/>
</dbReference>
<dbReference type="GO" id="GO:0003700">
    <property type="term" value="F:DNA-binding transcription factor activity"/>
    <property type="evidence" value="ECO:0007669"/>
    <property type="project" value="TreeGrafter"/>
</dbReference>
<evidence type="ECO:0000259" key="2">
    <source>
        <dbReference type="PROSITE" id="PS50943"/>
    </source>
</evidence>
<evidence type="ECO:0000256" key="1">
    <source>
        <dbReference type="ARBA" id="ARBA00023125"/>
    </source>
</evidence>
<gene>
    <name evidence="3" type="ORF">FB558_4207</name>
</gene>
<comment type="caution">
    <text evidence="3">The sequence shown here is derived from an EMBL/GenBank/DDBJ whole genome shotgun (WGS) entry which is preliminary data.</text>
</comment>
<dbReference type="Pfam" id="PF01381">
    <property type="entry name" value="HTH_3"/>
    <property type="match status" value="1"/>
</dbReference>
<keyword evidence="4" id="KW-1185">Reference proteome</keyword>
<dbReference type="Gene3D" id="1.10.260.40">
    <property type="entry name" value="lambda repressor-like DNA-binding domains"/>
    <property type="match status" value="1"/>
</dbReference>
<name>A0A543DQN3_9PSEU</name>